<dbReference type="AlphaFoldDB" id="A0A382YEC5"/>
<dbReference type="Gene3D" id="3.40.50.2000">
    <property type="entry name" value="Glycogen Phosphorylase B"/>
    <property type="match status" value="1"/>
</dbReference>
<evidence type="ECO:0000259" key="1">
    <source>
        <dbReference type="Pfam" id="PF13477"/>
    </source>
</evidence>
<organism evidence="2">
    <name type="scientific">marine metagenome</name>
    <dbReference type="NCBI Taxonomy" id="408172"/>
    <lineage>
        <taxon>unclassified sequences</taxon>
        <taxon>metagenomes</taxon>
        <taxon>ecological metagenomes</taxon>
    </lineage>
</organism>
<proteinExistence type="predicted"/>
<dbReference type="InterPro" id="IPR028098">
    <property type="entry name" value="Glyco_trans_4-like_N"/>
</dbReference>
<sequence>MKILILIPSITSYYTFLNEVTQQLLNHKFDVHLATSPKHLENIDCYDEEINGTYHPITFPRAFNPFQHIISAIKLKRLVYKIHPDIIHAHFFSTIFAMSLAKVCPSPITIATFHGLNSPLSHGWRKKLFQLLERYCISKVTSTWLLNKEDAPHIKKLNDNINIHTSLGIGCPISKFDPAQFSDPHRKNLKQEL</sequence>
<dbReference type="SUPFAM" id="SSF53756">
    <property type="entry name" value="UDP-Glycosyltransferase/glycogen phosphorylase"/>
    <property type="match status" value="1"/>
</dbReference>
<feature type="non-terminal residue" evidence="2">
    <location>
        <position position="193"/>
    </location>
</feature>
<feature type="domain" description="Glycosyltransferase subfamily 4-like N-terminal" evidence="1">
    <location>
        <begin position="13"/>
        <end position="140"/>
    </location>
</feature>
<gene>
    <name evidence="2" type="ORF">METZ01_LOCUS434059</name>
</gene>
<protein>
    <recommendedName>
        <fullName evidence="1">Glycosyltransferase subfamily 4-like N-terminal domain-containing protein</fullName>
    </recommendedName>
</protein>
<name>A0A382YEC5_9ZZZZ</name>
<dbReference type="Pfam" id="PF13477">
    <property type="entry name" value="Glyco_trans_4_2"/>
    <property type="match status" value="1"/>
</dbReference>
<accession>A0A382YEC5</accession>
<dbReference type="EMBL" id="UINC01174866">
    <property type="protein sequence ID" value="SVD81205.1"/>
    <property type="molecule type" value="Genomic_DNA"/>
</dbReference>
<reference evidence="2" key="1">
    <citation type="submission" date="2018-05" db="EMBL/GenBank/DDBJ databases">
        <authorList>
            <person name="Lanie J.A."/>
            <person name="Ng W.-L."/>
            <person name="Kazmierczak K.M."/>
            <person name="Andrzejewski T.M."/>
            <person name="Davidsen T.M."/>
            <person name="Wayne K.J."/>
            <person name="Tettelin H."/>
            <person name="Glass J.I."/>
            <person name="Rusch D."/>
            <person name="Podicherti R."/>
            <person name="Tsui H.-C.T."/>
            <person name="Winkler M.E."/>
        </authorList>
    </citation>
    <scope>NUCLEOTIDE SEQUENCE</scope>
</reference>
<evidence type="ECO:0000313" key="2">
    <source>
        <dbReference type="EMBL" id="SVD81205.1"/>
    </source>
</evidence>